<comment type="similarity">
    <text evidence="1">Belongs to the small GTPase superfamily. Rab family.</text>
</comment>
<dbReference type="SUPFAM" id="SSF52540">
    <property type="entry name" value="P-loop containing nucleoside triphosphate hydrolases"/>
    <property type="match status" value="1"/>
</dbReference>
<evidence type="ECO:0000256" key="1">
    <source>
        <dbReference type="ARBA" id="ARBA00006270"/>
    </source>
</evidence>
<dbReference type="InterPro" id="IPR001806">
    <property type="entry name" value="Small_GTPase"/>
</dbReference>
<dbReference type="EMBL" id="GG662629">
    <property type="protein sequence ID" value="EWS73373.1"/>
    <property type="molecule type" value="Genomic_DNA"/>
</dbReference>
<dbReference type="AlphaFoldDB" id="W7XAF1"/>
<dbReference type="FunFam" id="3.40.50.300:FF:001447">
    <property type="entry name" value="Ras-related protein Rab-1B"/>
    <property type="match status" value="1"/>
</dbReference>
<dbReference type="InParanoid" id="W7XAF1"/>
<dbReference type="NCBIfam" id="TIGR00231">
    <property type="entry name" value="small_GTP"/>
    <property type="match status" value="1"/>
</dbReference>
<dbReference type="STRING" id="312017.W7XAF1"/>
<reference evidence="3" key="1">
    <citation type="journal article" date="2006" name="PLoS Biol.">
        <title>Macronuclear genome sequence of the ciliate Tetrahymena thermophila, a model eukaryote.</title>
        <authorList>
            <person name="Eisen J.A."/>
            <person name="Coyne R.S."/>
            <person name="Wu M."/>
            <person name="Wu D."/>
            <person name="Thiagarajan M."/>
            <person name="Wortman J.R."/>
            <person name="Badger J.H."/>
            <person name="Ren Q."/>
            <person name="Amedeo P."/>
            <person name="Jones K.M."/>
            <person name="Tallon L.J."/>
            <person name="Delcher A.L."/>
            <person name="Salzberg S.L."/>
            <person name="Silva J.C."/>
            <person name="Haas B.J."/>
            <person name="Majoros W.H."/>
            <person name="Farzad M."/>
            <person name="Carlton J.M."/>
            <person name="Smith R.K. Jr."/>
            <person name="Garg J."/>
            <person name="Pearlman R.E."/>
            <person name="Karrer K.M."/>
            <person name="Sun L."/>
            <person name="Manning G."/>
            <person name="Elde N.C."/>
            <person name="Turkewitz A.P."/>
            <person name="Asai D.J."/>
            <person name="Wilkes D.E."/>
            <person name="Wang Y."/>
            <person name="Cai H."/>
            <person name="Collins K."/>
            <person name="Stewart B.A."/>
            <person name="Lee S.R."/>
            <person name="Wilamowska K."/>
            <person name="Weinberg Z."/>
            <person name="Ruzzo W.L."/>
            <person name="Wloga D."/>
            <person name="Gaertig J."/>
            <person name="Frankel J."/>
            <person name="Tsao C.-C."/>
            <person name="Gorovsky M.A."/>
            <person name="Keeling P.J."/>
            <person name="Waller R.F."/>
            <person name="Patron N.J."/>
            <person name="Cherry J.M."/>
            <person name="Stover N.A."/>
            <person name="Krieger C.J."/>
            <person name="del Toro C."/>
            <person name="Ryder H.F."/>
            <person name="Williamson S.C."/>
            <person name="Barbeau R.A."/>
            <person name="Hamilton E.P."/>
            <person name="Orias E."/>
        </authorList>
    </citation>
    <scope>NUCLEOTIDE SEQUENCE [LARGE SCALE GENOMIC DNA]</scope>
    <source>
        <strain evidence="3">SB210</strain>
    </source>
</reference>
<gene>
    <name evidence="2" type="ORF">TTHERM_000894533</name>
</gene>
<dbReference type="Proteomes" id="UP000009168">
    <property type="component" value="Unassembled WGS sequence"/>
</dbReference>
<dbReference type="GO" id="GO:0003924">
    <property type="term" value="F:GTPase activity"/>
    <property type="evidence" value="ECO:0007669"/>
    <property type="project" value="InterPro"/>
</dbReference>
<dbReference type="CDD" id="cd00154">
    <property type="entry name" value="Rab"/>
    <property type="match status" value="1"/>
</dbReference>
<dbReference type="GeneID" id="24441022"/>
<keyword evidence="3" id="KW-1185">Reference proteome</keyword>
<dbReference type="PANTHER" id="PTHR47979">
    <property type="entry name" value="DRAB11-RELATED"/>
    <property type="match status" value="1"/>
</dbReference>
<dbReference type="InterPro" id="IPR050209">
    <property type="entry name" value="Rab_GTPases_membrane_traffic"/>
</dbReference>
<dbReference type="SMART" id="SM00173">
    <property type="entry name" value="RAS"/>
    <property type="match status" value="1"/>
</dbReference>
<evidence type="ECO:0000313" key="3">
    <source>
        <dbReference type="Proteomes" id="UP000009168"/>
    </source>
</evidence>
<dbReference type="PROSITE" id="PS51419">
    <property type="entry name" value="RAB"/>
    <property type="match status" value="1"/>
</dbReference>
<dbReference type="PROSITE" id="PS51421">
    <property type="entry name" value="RAS"/>
    <property type="match status" value="1"/>
</dbReference>
<evidence type="ECO:0000313" key="2">
    <source>
        <dbReference type="EMBL" id="EWS73373.1"/>
    </source>
</evidence>
<dbReference type="Pfam" id="PF00071">
    <property type="entry name" value="Ras"/>
    <property type="match status" value="1"/>
</dbReference>
<dbReference type="KEGG" id="tet:TTHERM_000894533"/>
<dbReference type="Gene3D" id="3.40.50.300">
    <property type="entry name" value="P-loop containing nucleotide triphosphate hydrolases"/>
    <property type="match status" value="1"/>
</dbReference>
<organism evidence="2 3">
    <name type="scientific">Tetrahymena thermophila (strain SB210)</name>
    <dbReference type="NCBI Taxonomy" id="312017"/>
    <lineage>
        <taxon>Eukaryota</taxon>
        <taxon>Sar</taxon>
        <taxon>Alveolata</taxon>
        <taxon>Ciliophora</taxon>
        <taxon>Intramacronucleata</taxon>
        <taxon>Oligohymenophorea</taxon>
        <taxon>Hymenostomatida</taxon>
        <taxon>Tetrahymenina</taxon>
        <taxon>Tetrahymenidae</taxon>
        <taxon>Tetrahymena</taxon>
    </lineage>
</organism>
<protein>
    <submittedName>
        <fullName evidence="2">Ras family small GTPase</fullName>
    </submittedName>
</protein>
<dbReference type="InterPro" id="IPR005225">
    <property type="entry name" value="Small_GTP-bd"/>
</dbReference>
<proteinExistence type="inferred from homology"/>
<sequence length="200" mass="23167">MEPNFNYRFNIFLVGESTVGKSCIASQASLNKFIDKHETTIGAEYTTKIIKYDNKIFKINIWDGSGKSEYRRLTFIYIKRVQGAILTYDITNRESFLKISDFIELCRTRGKSDLTLILVGNKFDLEQNREVSYTEGEMFAKEQGLIFYELSAYTAYNIEELFNKITELIYIKIQNEASKNQGEQLILSQQKSSIISSKCF</sequence>
<dbReference type="SMART" id="SM00174">
    <property type="entry name" value="RHO"/>
    <property type="match status" value="1"/>
</dbReference>
<name>W7XAF1_TETTS</name>
<dbReference type="RefSeq" id="XP_012654106.1">
    <property type="nucleotide sequence ID" value="XM_012798652.1"/>
</dbReference>
<accession>W7XAF1</accession>
<dbReference type="OrthoDB" id="63533at2759"/>
<dbReference type="SMART" id="SM00175">
    <property type="entry name" value="RAB"/>
    <property type="match status" value="1"/>
</dbReference>
<dbReference type="GO" id="GO:0005525">
    <property type="term" value="F:GTP binding"/>
    <property type="evidence" value="ECO:0007669"/>
    <property type="project" value="InterPro"/>
</dbReference>
<dbReference type="PRINTS" id="PR00449">
    <property type="entry name" value="RASTRNSFRMNG"/>
</dbReference>
<dbReference type="InterPro" id="IPR027417">
    <property type="entry name" value="P-loop_NTPase"/>
</dbReference>